<name>A0AAV6T230_SOLSE</name>
<accession>A0AAV6T230</accession>
<reference evidence="2 3" key="1">
    <citation type="journal article" date="2021" name="Sci. Rep.">
        <title>Chromosome anchoring in Senegalese sole (Solea senegalensis) reveals sex-associated markers and genome rearrangements in flatfish.</title>
        <authorList>
            <person name="Guerrero-Cozar I."/>
            <person name="Gomez-Garrido J."/>
            <person name="Berbel C."/>
            <person name="Martinez-Blanch J.F."/>
            <person name="Alioto T."/>
            <person name="Claros M.G."/>
            <person name="Gagnaire P.A."/>
            <person name="Manchado M."/>
        </authorList>
    </citation>
    <scope>NUCLEOTIDE SEQUENCE [LARGE SCALE GENOMIC DNA]</scope>
    <source>
        <strain evidence="2">Sse05_10M</strain>
    </source>
</reference>
<sequence length="74" mass="8142">MTLLAPAALRAAPFSRRRGRQYRDTKASSDSFTGHNRIPVQVVFNNMDAKGPGATFKRSSLKRTTSGSQKKPYG</sequence>
<dbReference type="Proteomes" id="UP000693946">
    <property type="component" value="Linkage Group LG10"/>
</dbReference>
<feature type="compositionally biased region" description="Low complexity" evidence="1">
    <location>
        <begin position="1"/>
        <end position="14"/>
    </location>
</feature>
<protein>
    <submittedName>
        <fullName evidence="2">Uncharacterized protein</fullName>
    </submittedName>
</protein>
<feature type="compositionally biased region" description="Polar residues" evidence="1">
    <location>
        <begin position="62"/>
        <end position="74"/>
    </location>
</feature>
<evidence type="ECO:0000313" key="2">
    <source>
        <dbReference type="EMBL" id="KAG7523416.1"/>
    </source>
</evidence>
<evidence type="ECO:0000256" key="1">
    <source>
        <dbReference type="SAM" id="MobiDB-lite"/>
    </source>
</evidence>
<evidence type="ECO:0000313" key="3">
    <source>
        <dbReference type="Proteomes" id="UP000693946"/>
    </source>
</evidence>
<feature type="region of interest" description="Disordered" evidence="1">
    <location>
        <begin position="1"/>
        <end position="34"/>
    </location>
</feature>
<feature type="region of interest" description="Disordered" evidence="1">
    <location>
        <begin position="46"/>
        <end position="74"/>
    </location>
</feature>
<keyword evidence="3" id="KW-1185">Reference proteome</keyword>
<comment type="caution">
    <text evidence="2">The sequence shown here is derived from an EMBL/GenBank/DDBJ whole genome shotgun (WGS) entry which is preliminary data.</text>
</comment>
<proteinExistence type="predicted"/>
<dbReference type="AlphaFoldDB" id="A0AAV6T230"/>
<gene>
    <name evidence="2" type="ORF">JOB18_046179</name>
</gene>
<dbReference type="EMBL" id="JAGKHQ010000002">
    <property type="protein sequence ID" value="KAG7523416.1"/>
    <property type="molecule type" value="Genomic_DNA"/>
</dbReference>
<organism evidence="2 3">
    <name type="scientific">Solea senegalensis</name>
    <name type="common">Senegalese sole</name>
    <dbReference type="NCBI Taxonomy" id="28829"/>
    <lineage>
        <taxon>Eukaryota</taxon>
        <taxon>Metazoa</taxon>
        <taxon>Chordata</taxon>
        <taxon>Craniata</taxon>
        <taxon>Vertebrata</taxon>
        <taxon>Euteleostomi</taxon>
        <taxon>Actinopterygii</taxon>
        <taxon>Neopterygii</taxon>
        <taxon>Teleostei</taxon>
        <taxon>Neoteleostei</taxon>
        <taxon>Acanthomorphata</taxon>
        <taxon>Carangaria</taxon>
        <taxon>Pleuronectiformes</taxon>
        <taxon>Pleuronectoidei</taxon>
        <taxon>Soleidae</taxon>
        <taxon>Solea</taxon>
    </lineage>
</organism>